<dbReference type="EMBL" id="CAJVPW010064588">
    <property type="protein sequence ID" value="CAG8786070.1"/>
    <property type="molecule type" value="Genomic_DNA"/>
</dbReference>
<accession>A0ACA9RBY9</accession>
<comment type="caution">
    <text evidence="1">The sequence shown here is derived from an EMBL/GenBank/DDBJ whole genome shotgun (WGS) entry which is preliminary data.</text>
</comment>
<feature type="non-terminal residue" evidence="1">
    <location>
        <position position="1"/>
    </location>
</feature>
<name>A0ACA9RBY9_9GLOM</name>
<dbReference type="Proteomes" id="UP000789366">
    <property type="component" value="Unassembled WGS sequence"/>
</dbReference>
<proteinExistence type="predicted"/>
<keyword evidence="2" id="KW-1185">Reference proteome</keyword>
<reference evidence="1" key="1">
    <citation type="submission" date="2021-06" db="EMBL/GenBank/DDBJ databases">
        <authorList>
            <person name="Kallberg Y."/>
            <person name="Tangrot J."/>
            <person name="Rosling A."/>
        </authorList>
    </citation>
    <scope>NUCLEOTIDE SEQUENCE</scope>
    <source>
        <strain evidence="1">28 12/20/2015</strain>
    </source>
</reference>
<feature type="non-terminal residue" evidence="1">
    <location>
        <position position="79"/>
    </location>
</feature>
<gene>
    <name evidence="1" type="ORF">SPELUC_LOCUS16803</name>
</gene>
<evidence type="ECO:0000313" key="2">
    <source>
        <dbReference type="Proteomes" id="UP000789366"/>
    </source>
</evidence>
<sequence length="79" mass="9385">IETEDIYKDRAERPDIFDFDYSEDLFLMKDKTKKEPIGKSICLKLKIYSVLPARHDSKTPETDADFEKELEKEESRNLK</sequence>
<evidence type="ECO:0000313" key="1">
    <source>
        <dbReference type="EMBL" id="CAG8786070.1"/>
    </source>
</evidence>
<protein>
    <submittedName>
        <fullName evidence="1">7633_t:CDS:1</fullName>
    </submittedName>
</protein>
<organism evidence="1 2">
    <name type="scientific">Cetraspora pellucida</name>
    <dbReference type="NCBI Taxonomy" id="1433469"/>
    <lineage>
        <taxon>Eukaryota</taxon>
        <taxon>Fungi</taxon>
        <taxon>Fungi incertae sedis</taxon>
        <taxon>Mucoromycota</taxon>
        <taxon>Glomeromycotina</taxon>
        <taxon>Glomeromycetes</taxon>
        <taxon>Diversisporales</taxon>
        <taxon>Gigasporaceae</taxon>
        <taxon>Cetraspora</taxon>
    </lineage>
</organism>